<protein>
    <submittedName>
        <fullName evidence="3">Uncharacterized protein</fullName>
    </submittedName>
</protein>
<organism evidence="3">
    <name type="scientific">Homalodisca liturata</name>
    <dbReference type="NCBI Taxonomy" id="320908"/>
    <lineage>
        <taxon>Eukaryota</taxon>
        <taxon>Metazoa</taxon>
        <taxon>Ecdysozoa</taxon>
        <taxon>Arthropoda</taxon>
        <taxon>Hexapoda</taxon>
        <taxon>Insecta</taxon>
        <taxon>Pterygota</taxon>
        <taxon>Neoptera</taxon>
        <taxon>Paraneoptera</taxon>
        <taxon>Hemiptera</taxon>
        <taxon>Auchenorrhyncha</taxon>
        <taxon>Membracoidea</taxon>
        <taxon>Cicadellidae</taxon>
        <taxon>Cicadellinae</taxon>
        <taxon>Proconiini</taxon>
        <taxon>Homalodisca</taxon>
    </lineage>
</organism>
<feature type="transmembrane region" description="Helical" evidence="2">
    <location>
        <begin position="104"/>
        <end position="123"/>
    </location>
</feature>
<proteinExistence type="predicted"/>
<gene>
    <name evidence="3" type="ORF">g.43008</name>
</gene>
<feature type="transmembrane region" description="Helical" evidence="2">
    <location>
        <begin position="135"/>
        <end position="153"/>
    </location>
</feature>
<evidence type="ECO:0000256" key="2">
    <source>
        <dbReference type="SAM" id="Phobius"/>
    </source>
</evidence>
<dbReference type="AlphaFoldDB" id="A0A1B6IEW4"/>
<dbReference type="EMBL" id="GECU01022273">
    <property type="protein sequence ID" value="JAS85433.1"/>
    <property type="molecule type" value="Transcribed_RNA"/>
</dbReference>
<reference evidence="3" key="1">
    <citation type="submission" date="2015-11" db="EMBL/GenBank/DDBJ databases">
        <title>De novo transcriptome assembly of four potential Pierce s Disease insect vectors from Arizona vineyards.</title>
        <authorList>
            <person name="Tassone E.E."/>
        </authorList>
    </citation>
    <scope>NUCLEOTIDE SEQUENCE</scope>
</reference>
<evidence type="ECO:0000256" key="1">
    <source>
        <dbReference type="SAM" id="MobiDB-lite"/>
    </source>
</evidence>
<keyword evidence="2" id="KW-1133">Transmembrane helix</keyword>
<accession>A0A1B6IEW4</accession>
<keyword evidence="2" id="KW-0472">Membrane</keyword>
<sequence length="271" mass="30302">MAGEEGADLMPPGDGNKCVFCRLSSRAHSWRSQVVSMTFQDVAVGVRTLGGTVVEHSVNIYHRGVTYSRDFYSWVMPTFRDGLQGTRQLTIESTRDVVDVFKDYAVVFFLYGLVAVLFVTLMFMPRSPDEDLQVYVLAMLFPIIFFWLPCYCWRNGLFDLFKSGSSQDGESCPHQTVTDKPPEYESLVFASAGPVTSCAAPPTYEEAIPVAEETRILPPEYSRCTNIAVSLCPVHQHSTSRHPGVVQQETRTHRSKSLGDLCDHDSELLLA</sequence>
<name>A0A1B6IEW4_9HEMI</name>
<feature type="region of interest" description="Disordered" evidence="1">
    <location>
        <begin position="238"/>
        <end position="259"/>
    </location>
</feature>
<keyword evidence="2" id="KW-0812">Transmembrane</keyword>
<evidence type="ECO:0000313" key="3">
    <source>
        <dbReference type="EMBL" id="JAS85433.1"/>
    </source>
</evidence>